<proteinExistence type="predicted"/>
<dbReference type="PANTHER" id="PTHR31157">
    <property type="entry name" value="SCP DOMAIN-CONTAINING PROTEIN"/>
    <property type="match status" value="1"/>
</dbReference>
<dbReference type="Proteomes" id="UP000575985">
    <property type="component" value="Unassembled WGS sequence"/>
</dbReference>
<reference evidence="3 4" key="1">
    <citation type="submission" date="2020-07" db="EMBL/GenBank/DDBJ databases">
        <title>Sequencing the genomes of 1000 actinobacteria strains.</title>
        <authorList>
            <person name="Klenk H.-P."/>
        </authorList>
    </citation>
    <scope>NUCLEOTIDE SEQUENCE [LARGE SCALE GENOMIC DNA]</scope>
    <source>
        <strain evidence="3 4">DSM 45927</strain>
    </source>
</reference>
<dbReference type="AlphaFoldDB" id="A0A853BLM3"/>
<dbReference type="PANTHER" id="PTHR31157:SF1">
    <property type="entry name" value="SCP DOMAIN-CONTAINING PROTEIN"/>
    <property type="match status" value="1"/>
</dbReference>
<evidence type="ECO:0000256" key="1">
    <source>
        <dbReference type="SAM" id="MobiDB-lite"/>
    </source>
</evidence>
<dbReference type="EMBL" id="JACCFO010000001">
    <property type="protein sequence ID" value="NYI95412.1"/>
    <property type="molecule type" value="Genomic_DNA"/>
</dbReference>
<gene>
    <name evidence="3" type="ORF">HNR12_001689</name>
</gene>
<name>A0A853BLM3_9ACTN</name>
<comment type="caution">
    <text evidence="3">The sequence shown here is derived from an EMBL/GenBank/DDBJ whole genome shotgun (WGS) entry which is preliminary data.</text>
</comment>
<feature type="domain" description="SCP" evidence="2">
    <location>
        <begin position="172"/>
        <end position="271"/>
    </location>
</feature>
<feature type="region of interest" description="Disordered" evidence="1">
    <location>
        <begin position="1"/>
        <end position="26"/>
    </location>
</feature>
<feature type="region of interest" description="Disordered" evidence="1">
    <location>
        <begin position="59"/>
        <end position="162"/>
    </location>
</feature>
<evidence type="ECO:0000259" key="2">
    <source>
        <dbReference type="Pfam" id="PF00188"/>
    </source>
</evidence>
<dbReference type="RefSeq" id="WP_179766932.1">
    <property type="nucleotide sequence ID" value="NZ_JACCFO010000001.1"/>
</dbReference>
<organism evidence="3 4">
    <name type="scientific">Streptomonospora nanhaiensis</name>
    <dbReference type="NCBI Taxonomy" id="1323731"/>
    <lineage>
        <taxon>Bacteria</taxon>
        <taxon>Bacillati</taxon>
        <taxon>Actinomycetota</taxon>
        <taxon>Actinomycetes</taxon>
        <taxon>Streptosporangiales</taxon>
        <taxon>Nocardiopsidaceae</taxon>
        <taxon>Streptomonospora</taxon>
    </lineage>
</organism>
<dbReference type="Pfam" id="PF00188">
    <property type="entry name" value="CAP"/>
    <property type="match status" value="1"/>
</dbReference>
<feature type="compositionally biased region" description="Low complexity" evidence="1">
    <location>
        <begin position="71"/>
        <end position="83"/>
    </location>
</feature>
<dbReference type="InterPro" id="IPR014044">
    <property type="entry name" value="CAP_dom"/>
</dbReference>
<feature type="compositionally biased region" description="Low complexity" evidence="1">
    <location>
        <begin position="152"/>
        <end position="162"/>
    </location>
</feature>
<dbReference type="CDD" id="cd05379">
    <property type="entry name" value="CAP_bacterial"/>
    <property type="match status" value="1"/>
</dbReference>
<dbReference type="InterPro" id="IPR035940">
    <property type="entry name" value="CAP_sf"/>
</dbReference>
<feature type="compositionally biased region" description="Pro residues" evidence="1">
    <location>
        <begin position="135"/>
        <end position="148"/>
    </location>
</feature>
<protein>
    <submittedName>
        <fullName evidence="3">Uncharacterized protein YkwD</fullName>
    </submittedName>
</protein>
<evidence type="ECO:0000313" key="4">
    <source>
        <dbReference type="Proteomes" id="UP000575985"/>
    </source>
</evidence>
<dbReference type="Gene3D" id="3.40.33.10">
    <property type="entry name" value="CAP"/>
    <property type="match status" value="1"/>
</dbReference>
<evidence type="ECO:0000313" key="3">
    <source>
        <dbReference type="EMBL" id="NYI95412.1"/>
    </source>
</evidence>
<feature type="compositionally biased region" description="Basic residues" evidence="1">
    <location>
        <begin position="1"/>
        <end position="22"/>
    </location>
</feature>
<sequence>MARGQRRRGRRRGGTRARRRAEAHRGGTWRRTLVGSLTAVPVGLGLAAALIVAAGGPGAAPFAEESGTGAAGVPDDALPPAADDFFDDVGGSGGAPEEAGSAAGAGAGAGGTGGGAAANGGVASGGTVIEVSPQPSEPAPPEAGPGPEDPGQDGPDAPGAPPSLAAAVVEIANDERADAGCAPLRVDPRLTAASQNHADDMAERDYMAHETPEGVGPQERAEEAGYSAWSGENVAAGYSSAEAVMDGWMNSPGHRANILDCGNTEIGVGVTDGMWAQNFGAE</sequence>
<dbReference type="SUPFAM" id="SSF55797">
    <property type="entry name" value="PR-1-like"/>
    <property type="match status" value="1"/>
</dbReference>
<keyword evidence="4" id="KW-1185">Reference proteome</keyword>
<feature type="compositionally biased region" description="Gly residues" evidence="1">
    <location>
        <begin position="103"/>
        <end position="124"/>
    </location>
</feature>
<accession>A0A853BLM3</accession>